<organism evidence="3 4">
    <name type="scientific">Gonapodya prolifera (strain JEL478)</name>
    <name type="common">Monoblepharis prolifera</name>
    <dbReference type="NCBI Taxonomy" id="1344416"/>
    <lineage>
        <taxon>Eukaryota</taxon>
        <taxon>Fungi</taxon>
        <taxon>Fungi incertae sedis</taxon>
        <taxon>Chytridiomycota</taxon>
        <taxon>Chytridiomycota incertae sedis</taxon>
        <taxon>Monoblepharidomycetes</taxon>
        <taxon>Monoblepharidales</taxon>
        <taxon>Gonapodyaceae</taxon>
        <taxon>Gonapodya</taxon>
    </lineage>
</organism>
<evidence type="ECO:0000256" key="1">
    <source>
        <dbReference type="SAM" id="MobiDB-lite"/>
    </source>
</evidence>
<keyword evidence="2" id="KW-1133">Transmembrane helix</keyword>
<keyword evidence="4" id="KW-1185">Reference proteome</keyword>
<dbReference type="Proteomes" id="UP000070544">
    <property type="component" value="Unassembled WGS sequence"/>
</dbReference>
<dbReference type="EMBL" id="KQ965737">
    <property type="protein sequence ID" value="KXS19824.1"/>
    <property type="molecule type" value="Genomic_DNA"/>
</dbReference>
<dbReference type="AlphaFoldDB" id="A0A139AT20"/>
<reference evidence="3 4" key="1">
    <citation type="journal article" date="2015" name="Genome Biol. Evol.">
        <title>Phylogenomic analyses indicate that early fungi evolved digesting cell walls of algal ancestors of land plants.</title>
        <authorList>
            <person name="Chang Y."/>
            <person name="Wang S."/>
            <person name="Sekimoto S."/>
            <person name="Aerts A.L."/>
            <person name="Choi C."/>
            <person name="Clum A."/>
            <person name="LaButti K.M."/>
            <person name="Lindquist E.A."/>
            <person name="Yee Ngan C."/>
            <person name="Ohm R.A."/>
            <person name="Salamov A.A."/>
            <person name="Grigoriev I.V."/>
            <person name="Spatafora J.W."/>
            <person name="Berbee M.L."/>
        </authorList>
    </citation>
    <scope>NUCLEOTIDE SEQUENCE [LARGE SCALE GENOMIC DNA]</scope>
    <source>
        <strain evidence="3 4">JEL478</strain>
    </source>
</reference>
<keyword evidence="2" id="KW-0472">Membrane</keyword>
<dbReference type="OrthoDB" id="2107502at2759"/>
<keyword evidence="2" id="KW-0812">Transmembrane</keyword>
<evidence type="ECO:0000256" key="2">
    <source>
        <dbReference type="SAM" id="Phobius"/>
    </source>
</evidence>
<feature type="compositionally biased region" description="Polar residues" evidence="1">
    <location>
        <begin position="200"/>
        <end position="216"/>
    </location>
</feature>
<proteinExistence type="predicted"/>
<feature type="region of interest" description="Disordered" evidence="1">
    <location>
        <begin position="193"/>
        <end position="216"/>
    </location>
</feature>
<sequence length="224" mass="24322">MSGLGSDATQLLIGTPPSIKTIWNFPKNQYPLLNISAATIYNYSGRNLSSRFPDAQFAVENYMYEVTSYYAANYKWIIVSGAPTSDYLQGTENLSARLSSRYSQTQKTVIGIAVAIVVTMSIASAIFTEVFIAVPLRTMVATIEKATTFDFSAVRDGTLNKYTLISEVQVTLAHFMTMLTVFANSLKQNKELTNPKKGNIMSTASGGPPTASVSQPVKSIAALN</sequence>
<name>A0A139AT20_GONPJ</name>
<accession>A0A139AT20</accession>
<feature type="transmembrane region" description="Helical" evidence="2">
    <location>
        <begin position="109"/>
        <end position="134"/>
    </location>
</feature>
<gene>
    <name evidence="3" type="ORF">M427DRAFT_66936</name>
</gene>
<protein>
    <submittedName>
        <fullName evidence="3">Uncharacterized protein</fullName>
    </submittedName>
</protein>
<evidence type="ECO:0000313" key="4">
    <source>
        <dbReference type="Proteomes" id="UP000070544"/>
    </source>
</evidence>
<evidence type="ECO:0000313" key="3">
    <source>
        <dbReference type="EMBL" id="KXS19824.1"/>
    </source>
</evidence>